<evidence type="ECO:0000313" key="2">
    <source>
        <dbReference type="EMBL" id="RWR53514.1"/>
    </source>
</evidence>
<evidence type="ECO:0000313" key="3">
    <source>
        <dbReference type="Proteomes" id="UP000288071"/>
    </source>
</evidence>
<accession>A0A443LWD3</accession>
<dbReference type="PANTHER" id="PTHR36302">
    <property type="entry name" value="BLR7088 PROTEIN"/>
    <property type="match status" value="1"/>
</dbReference>
<comment type="caution">
    <text evidence="2">The sequence shown here is derived from an EMBL/GenBank/DDBJ whole genome shotgun (WGS) entry which is preliminary data.</text>
</comment>
<reference evidence="2 3" key="2">
    <citation type="submission" date="2019-01" db="EMBL/GenBank/DDBJ databases">
        <title>Sinorhodobacter populi sp. nov. isolated from the symptomatic bark tissue of Populus euramericana canker.</title>
        <authorList>
            <person name="Xu G."/>
        </authorList>
    </citation>
    <scope>NUCLEOTIDE SEQUENCE [LARGE SCALE GENOMIC DNA]</scope>
    <source>
        <strain evidence="2 3">CGMCC 1.12963</strain>
    </source>
</reference>
<dbReference type="InterPro" id="IPR058248">
    <property type="entry name" value="Lxx211020-like"/>
</dbReference>
<organism evidence="2 3">
    <name type="scientific">Paenirhodobacter huangdaonensis</name>
    <dbReference type="NCBI Taxonomy" id="2501515"/>
    <lineage>
        <taxon>Bacteria</taxon>
        <taxon>Pseudomonadati</taxon>
        <taxon>Pseudomonadota</taxon>
        <taxon>Alphaproteobacteria</taxon>
        <taxon>Rhodobacterales</taxon>
        <taxon>Rhodobacter group</taxon>
        <taxon>Paenirhodobacter</taxon>
    </lineage>
</organism>
<dbReference type="Pfam" id="PF04314">
    <property type="entry name" value="PCuAC"/>
    <property type="match status" value="1"/>
</dbReference>
<dbReference type="InterPro" id="IPR036182">
    <property type="entry name" value="PCuAC_sf"/>
</dbReference>
<evidence type="ECO:0000256" key="1">
    <source>
        <dbReference type="SAM" id="SignalP"/>
    </source>
</evidence>
<dbReference type="Gene3D" id="2.60.40.1890">
    <property type="entry name" value="PCu(A)C copper chaperone"/>
    <property type="match status" value="1"/>
</dbReference>
<keyword evidence="3" id="KW-1185">Reference proteome</keyword>
<name>A0A443LWD3_9RHOB</name>
<reference evidence="3" key="1">
    <citation type="submission" date="2019-01" db="EMBL/GenBank/DDBJ databases">
        <title>Sinorhodobacter populi sp. nov. isolated from the symptomatic bark tissue of Populus euramericana canker.</title>
        <authorList>
            <person name="Li Y."/>
        </authorList>
    </citation>
    <scope>NUCLEOTIDE SEQUENCE [LARGE SCALE GENOMIC DNA]</scope>
    <source>
        <strain evidence="3">CGMCC 1.12963</strain>
    </source>
</reference>
<dbReference type="RefSeq" id="WP_128155768.1">
    <property type="nucleotide sequence ID" value="NZ_JBHSOM010000009.1"/>
</dbReference>
<dbReference type="EMBL" id="SAVA01000003">
    <property type="protein sequence ID" value="RWR53514.1"/>
    <property type="molecule type" value="Genomic_DNA"/>
</dbReference>
<dbReference type="PANTHER" id="PTHR36302:SF1">
    <property type="entry name" value="COPPER CHAPERONE PCU(A)C"/>
    <property type="match status" value="1"/>
</dbReference>
<dbReference type="SUPFAM" id="SSF110087">
    <property type="entry name" value="DR1885-like metal-binding protein"/>
    <property type="match status" value="1"/>
</dbReference>
<protein>
    <submittedName>
        <fullName evidence="2">Copper chaperone PCu(A)C</fullName>
    </submittedName>
</protein>
<dbReference type="InterPro" id="IPR007410">
    <property type="entry name" value="LpqE-like"/>
</dbReference>
<feature type="chain" id="PRO_5019226684" evidence="1">
    <location>
        <begin position="27"/>
        <end position="179"/>
    </location>
</feature>
<gene>
    <name evidence="2" type="ORF">EOW66_07345</name>
</gene>
<keyword evidence="1" id="KW-0732">Signal</keyword>
<dbReference type="AlphaFoldDB" id="A0A443LWD3"/>
<dbReference type="Proteomes" id="UP000288071">
    <property type="component" value="Unassembled WGS sequence"/>
</dbReference>
<feature type="signal peptide" evidence="1">
    <location>
        <begin position="1"/>
        <end position="26"/>
    </location>
</feature>
<proteinExistence type="predicted"/>
<sequence>MSRFSRAAAAAAFAFALPAFAPAAFAHDGVAIKDAYAIVSTTMSKSGAAFMEIDNHSTTPDRLVKASSEIADRVELHTHKADANGVMQMIEVKEGFPIPAEGSHMLQRGGDHVMFLGLKQPLKDGDTVHVVLTFEHAGDVPVDIPVDLKRVPAAAAPAAGQMKMNGMDHGAMPGMNMSN</sequence>